<evidence type="ECO:0000256" key="11">
    <source>
        <dbReference type="SAM" id="Phobius"/>
    </source>
</evidence>
<dbReference type="InterPro" id="IPR013833">
    <property type="entry name" value="Cyt_c_oxidase_su3_a-hlx"/>
</dbReference>
<dbReference type="GO" id="GO:0004129">
    <property type="term" value="F:cytochrome-c oxidase activity"/>
    <property type="evidence" value="ECO:0007669"/>
    <property type="project" value="UniProtKB-EC"/>
</dbReference>
<dbReference type="Gene3D" id="1.10.287.70">
    <property type="match status" value="1"/>
</dbReference>
<dbReference type="PANTHER" id="PTHR11403">
    <property type="entry name" value="CYTOCHROME C OXIDASE SUBUNIT III"/>
    <property type="match status" value="1"/>
</dbReference>
<dbReference type="Proteomes" id="UP000035760">
    <property type="component" value="Unassembled WGS sequence"/>
</dbReference>
<dbReference type="SUPFAM" id="SSF81452">
    <property type="entry name" value="Cytochrome c oxidase subunit III-like"/>
    <property type="match status" value="1"/>
</dbReference>
<feature type="transmembrane region" description="Helical" evidence="11">
    <location>
        <begin position="272"/>
        <end position="290"/>
    </location>
</feature>
<evidence type="ECO:0000256" key="1">
    <source>
        <dbReference type="ARBA" id="ARBA00004141"/>
    </source>
</evidence>
<evidence type="ECO:0000256" key="7">
    <source>
        <dbReference type="ARBA" id="ARBA00023136"/>
    </source>
</evidence>
<reference evidence="13" key="2">
    <citation type="submission" date="2014-03" db="EMBL/GenBank/DDBJ databases">
        <title>Candidatus Competibacter-lineage genomes retrieved from metagenomes reveal functional metabolic diversity.</title>
        <authorList>
            <person name="McIlroy S.J."/>
            <person name="Albertsen M."/>
            <person name="Andresen E.K."/>
            <person name="Saunders A.M."/>
            <person name="Kristiansen R."/>
            <person name="Stokholm-Bjerregaard M."/>
            <person name="Nielsen K.L."/>
            <person name="Nielsen P.H."/>
        </authorList>
    </citation>
    <scope>NUCLEOTIDE SEQUENCE</scope>
    <source>
        <strain evidence="13">Run_A_D11</strain>
    </source>
</reference>
<dbReference type="InterPro" id="IPR000298">
    <property type="entry name" value="Cyt_c_oxidase-like_su3"/>
</dbReference>
<dbReference type="GO" id="GO:0019646">
    <property type="term" value="P:aerobic electron transport chain"/>
    <property type="evidence" value="ECO:0007669"/>
    <property type="project" value="InterPro"/>
</dbReference>
<feature type="transmembrane region" description="Helical" evidence="11">
    <location>
        <begin position="20"/>
        <end position="39"/>
    </location>
</feature>
<dbReference type="OrthoDB" id="9810850at2"/>
<dbReference type="GO" id="GO:0005886">
    <property type="term" value="C:plasma membrane"/>
    <property type="evidence" value="ECO:0007669"/>
    <property type="project" value="UniProtKB-SubCell"/>
</dbReference>
<evidence type="ECO:0000313" key="13">
    <source>
        <dbReference type="EMBL" id="CDI01275.1"/>
    </source>
</evidence>
<keyword evidence="14" id="KW-1185">Reference proteome</keyword>
<evidence type="ECO:0000256" key="3">
    <source>
        <dbReference type="ARBA" id="ARBA00012949"/>
    </source>
</evidence>
<feature type="transmembrane region" description="Helical" evidence="11">
    <location>
        <begin position="187"/>
        <end position="204"/>
    </location>
</feature>
<evidence type="ECO:0000256" key="6">
    <source>
        <dbReference type="ARBA" id="ARBA00022989"/>
    </source>
</evidence>
<organism evidence="13 14">
    <name type="scientific">Candidatus Competibacter denitrificans Run_A_D11</name>
    <dbReference type="NCBI Taxonomy" id="1400863"/>
    <lineage>
        <taxon>Bacteria</taxon>
        <taxon>Pseudomonadati</taxon>
        <taxon>Pseudomonadota</taxon>
        <taxon>Gammaproteobacteria</taxon>
        <taxon>Candidatus Competibacteraceae</taxon>
        <taxon>Candidatus Competibacter</taxon>
    </lineage>
</organism>
<dbReference type="InterPro" id="IPR024791">
    <property type="entry name" value="Cyt_c/ubiquinol_Oxase_su3"/>
</dbReference>
<evidence type="ECO:0000256" key="4">
    <source>
        <dbReference type="ARBA" id="ARBA00022692"/>
    </source>
</evidence>
<dbReference type="EMBL" id="CBTJ020000020">
    <property type="protein sequence ID" value="CDI01275.1"/>
    <property type="molecule type" value="Genomic_DNA"/>
</dbReference>
<evidence type="ECO:0000256" key="8">
    <source>
        <dbReference type="ARBA" id="ARBA00031400"/>
    </source>
</evidence>
<dbReference type="Gene3D" id="1.20.120.80">
    <property type="entry name" value="Cytochrome c oxidase, subunit III, four-helix bundle"/>
    <property type="match status" value="1"/>
</dbReference>
<name>W6M6A5_9GAMM</name>
<dbReference type="FunFam" id="1.20.120.80:FF:000003">
    <property type="entry name" value="Cytochrome c oxidase subunit 3"/>
    <property type="match status" value="1"/>
</dbReference>
<comment type="caution">
    <text evidence="13">The sequence shown here is derived from an EMBL/GenBank/DDBJ whole genome shotgun (WGS) entry which is preliminary data.</text>
</comment>
<comment type="similarity">
    <text evidence="2 10">Belongs to the cytochrome c oxidase subunit 3 family.</text>
</comment>
<dbReference type="InterPro" id="IPR033945">
    <property type="entry name" value="Cyt_c_oxase_su3_dom"/>
</dbReference>
<evidence type="ECO:0000256" key="5">
    <source>
        <dbReference type="ARBA" id="ARBA00022967"/>
    </source>
</evidence>
<keyword evidence="7 11" id="KW-0472">Membrane</keyword>
<dbReference type="PANTHER" id="PTHR11403:SF7">
    <property type="entry name" value="CYTOCHROME C OXIDASE SUBUNIT 3"/>
    <property type="match status" value="1"/>
</dbReference>
<dbReference type="PROSITE" id="PS50253">
    <property type="entry name" value="COX3"/>
    <property type="match status" value="1"/>
</dbReference>
<evidence type="ECO:0000256" key="10">
    <source>
        <dbReference type="RuleBase" id="RU003376"/>
    </source>
</evidence>
<gene>
    <name evidence="13" type="ORF">BN873_150063</name>
</gene>
<evidence type="ECO:0000259" key="12">
    <source>
        <dbReference type="PROSITE" id="PS50253"/>
    </source>
</evidence>
<sequence length="291" mass="32785">MTHAEHAPTDHYYVPHHSHWPIVASISLFILMYGGATLLNGGSKGILLLGLTLLLITIFGWFGTVIREGEKGMYSDQVDRSFRWGMIWFIFSEVMFFAAFFGALFYARSYSVPWLGGESDHGLVTHGMLWPKYEADWPTNGPADIGGFFAPMHAWGLPALNTLILLSSGVTITLAHWGLIEGNRPKLIKWLAATVALGILFLFLQATEYHEAYKHLNLTLGSGIYGSTFFMLTGFHGLHVTIGAIILTVILFRSMAGHFTLERHFAFEAAAWYWHFVDVVWLGLFIFVYWM</sequence>
<evidence type="ECO:0000256" key="2">
    <source>
        <dbReference type="ARBA" id="ARBA00010581"/>
    </source>
</evidence>
<dbReference type="Pfam" id="PF00510">
    <property type="entry name" value="COX3"/>
    <property type="match status" value="1"/>
</dbReference>
<dbReference type="AlphaFoldDB" id="W6M6A5"/>
<keyword evidence="4 10" id="KW-0812">Transmembrane</keyword>
<feature type="transmembrane region" description="Helical" evidence="11">
    <location>
        <begin position="87"/>
        <end position="107"/>
    </location>
</feature>
<comment type="subcellular location">
    <subcellularLocation>
        <location evidence="10">Cell membrane</location>
        <topology evidence="10">Multi-pass membrane protein</topology>
    </subcellularLocation>
    <subcellularLocation>
        <location evidence="1">Membrane</location>
        <topology evidence="1">Multi-pass membrane protein</topology>
    </subcellularLocation>
</comment>
<evidence type="ECO:0000313" key="14">
    <source>
        <dbReference type="Proteomes" id="UP000035760"/>
    </source>
</evidence>
<dbReference type="InterPro" id="IPR035973">
    <property type="entry name" value="Cyt_c_oxidase_su3-like_sf"/>
</dbReference>
<feature type="transmembrane region" description="Helical" evidence="11">
    <location>
        <begin position="159"/>
        <end position="180"/>
    </location>
</feature>
<protein>
    <recommendedName>
        <fullName evidence="3">cytochrome-c oxidase</fullName>
        <ecNumber evidence="3">7.1.1.9</ecNumber>
    </recommendedName>
    <alternativeName>
        <fullName evidence="8">Cytochrome aa3 subunit 3</fullName>
    </alternativeName>
    <alternativeName>
        <fullName evidence="9">Cytochrome c oxidase polypeptide III</fullName>
    </alternativeName>
</protein>
<evidence type="ECO:0000256" key="9">
    <source>
        <dbReference type="ARBA" id="ARBA00031625"/>
    </source>
</evidence>
<reference evidence="13" key="1">
    <citation type="submission" date="2013-07" db="EMBL/GenBank/DDBJ databases">
        <authorList>
            <person name="McIlroy S."/>
        </authorList>
    </citation>
    <scope>NUCLEOTIDE SEQUENCE [LARGE SCALE GENOMIC DNA]</scope>
    <source>
        <strain evidence="13">Run_A_D11</strain>
    </source>
</reference>
<keyword evidence="6 11" id="KW-1133">Transmembrane helix</keyword>
<dbReference type="EC" id="7.1.1.9" evidence="3"/>
<accession>W6M6A5</accession>
<feature type="domain" description="Heme-copper oxidase subunit III family profile" evidence="12">
    <location>
        <begin position="8"/>
        <end position="291"/>
    </location>
</feature>
<keyword evidence="13" id="KW-0560">Oxidoreductase</keyword>
<dbReference type="GO" id="GO:0016491">
    <property type="term" value="F:oxidoreductase activity"/>
    <property type="evidence" value="ECO:0007669"/>
    <property type="project" value="UniProtKB-KW"/>
</dbReference>
<dbReference type="CDD" id="cd01665">
    <property type="entry name" value="Cyt_c_Oxidase_III"/>
    <property type="match status" value="1"/>
</dbReference>
<feature type="transmembrane region" description="Helical" evidence="11">
    <location>
        <begin position="224"/>
        <end position="252"/>
    </location>
</feature>
<dbReference type="RefSeq" id="WP_048670392.1">
    <property type="nucleotide sequence ID" value="NZ_CBTJ020000020.1"/>
</dbReference>
<keyword evidence="5" id="KW-1278">Translocase</keyword>
<proteinExistence type="inferred from homology"/>
<feature type="transmembrane region" description="Helical" evidence="11">
    <location>
        <begin position="45"/>
        <end position="66"/>
    </location>
</feature>
<dbReference type="STRING" id="1400863.BN873_150063"/>